<sequence>MKKLISKLSRVADSSQYSLLRSADTRRVATAHAPQQQHPSSRRASSFRAKLSRRRSSSSASVVPEGHIPVYVGDEMERFVISAELLNHPLFVNLLNRSAQEYGYDQKGALRIPCHVLEFERVLEALRLGHDHSRDLLDLLNSLSSSDSEDFY</sequence>
<feature type="region of interest" description="Disordered" evidence="2">
    <location>
        <begin position="25"/>
        <end position="62"/>
    </location>
</feature>
<gene>
    <name evidence="3" type="ORF">SO802_010666</name>
</gene>
<dbReference type="InterPro" id="IPR003676">
    <property type="entry name" value="SAUR_fam"/>
</dbReference>
<evidence type="ECO:0000313" key="4">
    <source>
        <dbReference type="Proteomes" id="UP001459277"/>
    </source>
</evidence>
<comment type="similarity">
    <text evidence="1">Belongs to the ARG7 family.</text>
</comment>
<dbReference type="Pfam" id="PF02519">
    <property type="entry name" value="Auxin_inducible"/>
    <property type="match status" value="1"/>
</dbReference>
<accession>A0AAW2DG23</accession>
<dbReference type="PANTHER" id="PTHR31374">
    <property type="entry name" value="AUXIN-INDUCED PROTEIN-LIKE-RELATED"/>
    <property type="match status" value="1"/>
</dbReference>
<dbReference type="EMBL" id="JAZDWU010000003">
    <property type="protein sequence ID" value="KAL0009164.1"/>
    <property type="molecule type" value="Genomic_DNA"/>
</dbReference>
<name>A0AAW2DG23_9ROSI</name>
<dbReference type="AlphaFoldDB" id="A0AAW2DG23"/>
<dbReference type="Proteomes" id="UP001459277">
    <property type="component" value="Unassembled WGS sequence"/>
</dbReference>
<evidence type="ECO:0000256" key="1">
    <source>
        <dbReference type="ARBA" id="ARBA00006974"/>
    </source>
</evidence>
<dbReference type="GO" id="GO:0009733">
    <property type="term" value="P:response to auxin"/>
    <property type="evidence" value="ECO:0007669"/>
    <property type="project" value="InterPro"/>
</dbReference>
<keyword evidence="4" id="KW-1185">Reference proteome</keyword>
<organism evidence="3 4">
    <name type="scientific">Lithocarpus litseifolius</name>
    <dbReference type="NCBI Taxonomy" id="425828"/>
    <lineage>
        <taxon>Eukaryota</taxon>
        <taxon>Viridiplantae</taxon>
        <taxon>Streptophyta</taxon>
        <taxon>Embryophyta</taxon>
        <taxon>Tracheophyta</taxon>
        <taxon>Spermatophyta</taxon>
        <taxon>Magnoliopsida</taxon>
        <taxon>eudicotyledons</taxon>
        <taxon>Gunneridae</taxon>
        <taxon>Pentapetalae</taxon>
        <taxon>rosids</taxon>
        <taxon>fabids</taxon>
        <taxon>Fagales</taxon>
        <taxon>Fagaceae</taxon>
        <taxon>Lithocarpus</taxon>
    </lineage>
</organism>
<evidence type="ECO:0000256" key="2">
    <source>
        <dbReference type="SAM" id="MobiDB-lite"/>
    </source>
</evidence>
<comment type="caution">
    <text evidence="3">The sequence shown here is derived from an EMBL/GenBank/DDBJ whole genome shotgun (WGS) entry which is preliminary data.</text>
</comment>
<dbReference type="PANTHER" id="PTHR31374:SF198">
    <property type="entry name" value="AUXIN-RESPONSIVE PROTEIN SAUR72"/>
    <property type="match status" value="1"/>
</dbReference>
<evidence type="ECO:0000313" key="3">
    <source>
        <dbReference type="EMBL" id="KAL0009164.1"/>
    </source>
</evidence>
<reference evidence="3 4" key="1">
    <citation type="submission" date="2024-01" db="EMBL/GenBank/DDBJ databases">
        <title>A telomere-to-telomere, gap-free genome of sweet tea (Lithocarpus litseifolius).</title>
        <authorList>
            <person name="Zhou J."/>
        </authorList>
    </citation>
    <scope>NUCLEOTIDE SEQUENCE [LARGE SCALE GENOMIC DNA]</scope>
    <source>
        <strain evidence="3">Zhou-2022a</strain>
        <tissue evidence="3">Leaf</tissue>
    </source>
</reference>
<protein>
    <submittedName>
        <fullName evidence="3">Uncharacterized protein</fullName>
    </submittedName>
</protein>
<proteinExistence type="inferred from homology"/>